<organism evidence="2 3">
    <name type="scientific">Qipengyuania algicida</name>
    <dbReference type="NCBI Taxonomy" id="1836209"/>
    <lineage>
        <taxon>Bacteria</taxon>
        <taxon>Pseudomonadati</taxon>
        <taxon>Pseudomonadota</taxon>
        <taxon>Alphaproteobacteria</taxon>
        <taxon>Sphingomonadales</taxon>
        <taxon>Erythrobacteraceae</taxon>
        <taxon>Qipengyuania</taxon>
    </lineage>
</organism>
<protein>
    <submittedName>
        <fullName evidence="2">Uncharacterized protein</fullName>
    </submittedName>
</protein>
<gene>
    <name evidence="2" type="ORF">GRI58_05420</name>
</gene>
<comment type="caution">
    <text evidence="2">The sequence shown here is derived from an EMBL/GenBank/DDBJ whole genome shotgun (WGS) entry which is preliminary data.</text>
</comment>
<dbReference type="EMBL" id="WTYA01000003">
    <property type="protein sequence ID" value="MXP28260.1"/>
    <property type="molecule type" value="Genomic_DNA"/>
</dbReference>
<feature type="chain" id="PRO_5032773797" evidence="1">
    <location>
        <begin position="21"/>
        <end position="154"/>
    </location>
</feature>
<evidence type="ECO:0000256" key="1">
    <source>
        <dbReference type="SAM" id="SignalP"/>
    </source>
</evidence>
<dbReference type="OrthoDB" id="6261807at2"/>
<dbReference type="AlphaFoldDB" id="A0A845ADC8"/>
<proteinExistence type="predicted"/>
<feature type="signal peptide" evidence="1">
    <location>
        <begin position="1"/>
        <end position="20"/>
    </location>
</feature>
<dbReference type="Proteomes" id="UP000439780">
    <property type="component" value="Unassembled WGS sequence"/>
</dbReference>
<dbReference type="RefSeq" id="WP_160752553.1">
    <property type="nucleotide sequence ID" value="NZ_WTYA01000003.1"/>
</dbReference>
<evidence type="ECO:0000313" key="3">
    <source>
        <dbReference type="Proteomes" id="UP000439780"/>
    </source>
</evidence>
<sequence>MRWKQLVISAAAAVSMAAFCAPASAEMELYKDYEPSPQVVEMTTVQVDDGQFETYLEGLKSTWIASNEVAKKLGIIKDYHIYWNAAPTAGTFDLVLEIVYPSVDDWAGSKANYMKFLDAYGKANIDQGDETVRKLYNKIRQIKGTYVLREVIVH</sequence>
<name>A0A845ADC8_9SPHN</name>
<evidence type="ECO:0000313" key="2">
    <source>
        <dbReference type="EMBL" id="MXP28260.1"/>
    </source>
</evidence>
<keyword evidence="3" id="KW-1185">Reference proteome</keyword>
<reference evidence="2 3" key="1">
    <citation type="submission" date="2019-12" db="EMBL/GenBank/DDBJ databases">
        <title>Genomic-based taxomic classification of the family Erythrobacteraceae.</title>
        <authorList>
            <person name="Xu L."/>
        </authorList>
    </citation>
    <scope>NUCLEOTIDE SEQUENCE [LARGE SCALE GENOMIC DNA]</scope>
    <source>
        <strain evidence="2 3">KEMB 9005-328</strain>
    </source>
</reference>
<keyword evidence="1" id="KW-0732">Signal</keyword>
<accession>A0A845ADC8</accession>